<evidence type="ECO:0000313" key="4">
    <source>
        <dbReference type="Proteomes" id="UP000639606"/>
    </source>
</evidence>
<evidence type="ECO:0000313" key="3">
    <source>
        <dbReference type="EMBL" id="GGP36894.1"/>
    </source>
</evidence>
<keyword evidence="2" id="KW-0732">Signal</keyword>
<accession>A0A918AHH5</accession>
<dbReference type="EMBL" id="BMRG01000001">
    <property type="protein sequence ID" value="GGP36894.1"/>
    <property type="molecule type" value="Genomic_DNA"/>
</dbReference>
<dbReference type="Gene3D" id="2.60.40.10">
    <property type="entry name" value="Immunoglobulins"/>
    <property type="match status" value="2"/>
</dbReference>
<protein>
    <recommendedName>
        <fullName evidence="5">SdrD B-like protein</fullName>
    </recommendedName>
</protein>
<sequence>MSDTSARRDGARSRTPRIAIASALALSVALSGPMAWAQETTAPTTAPTTAQPERVAAEAVPQVADLKVTAAFERAEYAPESTMNLTVTVENKGAAPATDIRFTTSGNVSLESGGEQLRRLPGPSLAPGERLTIQLVVKQIAADSSTAEFEVHVSDGYQQHPAVDPTPSDNRAKVTAQVPQGRGTVSGVVYTDHNGNGQPDSGEALSGLSVQATGGAPFALRGARTGSSGEFRFTDAPTGRYRLYFPSSTLVVQPGSSEFTVRAGETTNLAIPAVPPVSEVLRSSVALDRDSYRRTDPVTLQVTLTNTGAKPLTRVVAVCYPWSSAPPGPGWAPLNPDGPGVDLAPGETKSLTVTDVVPDAAYNAGQLEVSCRFGDNGGNTEGYTSSSDLAEVTGAFGGVEGTLLRADANGAETPLAGAQLIALDQRSGLRTYTAFSDSTGRWSMPKLPIGTTKVLVLGPYRAKDGGEHVVEIKPEQTVQARFVVVDGPAVTEPGHAPDIRVTASFDKASYDMAEPIRATVRIANVGTGFGESIGLRIENVDSALSYDRAQWGDLLPNGGSPSSAKLWPGEERVITLVGTQPSYRPNGTVRLKATITASDSNQSDNVIDISAAMTHSTGDAVALVYGDRDGDGAFDQGEELPDVQVGFEGGMPWTWVDGKTDASGRFRLEDVPAGHYQLFLFGTDDGWISPPDLYRIVTVKADQEVSAEFRLVRPQSDEAEGAAVLRPAVVPTR</sequence>
<evidence type="ECO:0000256" key="1">
    <source>
        <dbReference type="SAM" id="MobiDB-lite"/>
    </source>
</evidence>
<organism evidence="3 4">
    <name type="scientific">Saccharothrix coeruleofusca</name>
    <dbReference type="NCBI Taxonomy" id="33919"/>
    <lineage>
        <taxon>Bacteria</taxon>
        <taxon>Bacillati</taxon>
        <taxon>Actinomycetota</taxon>
        <taxon>Actinomycetes</taxon>
        <taxon>Pseudonocardiales</taxon>
        <taxon>Pseudonocardiaceae</taxon>
        <taxon>Saccharothrix</taxon>
    </lineage>
</organism>
<gene>
    <name evidence="3" type="ORF">GCM10010185_05150</name>
</gene>
<keyword evidence="4" id="KW-1185">Reference proteome</keyword>
<name>A0A918AHH5_9PSEU</name>
<proteinExistence type="predicted"/>
<dbReference type="AlphaFoldDB" id="A0A918AHH5"/>
<feature type="region of interest" description="Disordered" evidence="1">
    <location>
        <begin position="105"/>
        <end position="125"/>
    </location>
</feature>
<dbReference type="GO" id="GO:0005975">
    <property type="term" value="P:carbohydrate metabolic process"/>
    <property type="evidence" value="ECO:0007669"/>
    <property type="project" value="UniProtKB-ARBA"/>
</dbReference>
<reference evidence="3" key="1">
    <citation type="journal article" date="2014" name="Int. J. Syst. Evol. Microbiol.">
        <title>Complete genome sequence of Corynebacterium casei LMG S-19264T (=DSM 44701T), isolated from a smear-ripened cheese.</title>
        <authorList>
            <consortium name="US DOE Joint Genome Institute (JGI-PGF)"/>
            <person name="Walter F."/>
            <person name="Albersmeier A."/>
            <person name="Kalinowski J."/>
            <person name="Ruckert C."/>
        </authorList>
    </citation>
    <scope>NUCLEOTIDE SEQUENCE</scope>
    <source>
        <strain evidence="3">JCM 3313</strain>
    </source>
</reference>
<reference evidence="3" key="2">
    <citation type="submission" date="2020-09" db="EMBL/GenBank/DDBJ databases">
        <authorList>
            <person name="Sun Q."/>
            <person name="Ohkuma M."/>
        </authorList>
    </citation>
    <scope>NUCLEOTIDE SEQUENCE</scope>
    <source>
        <strain evidence="3">JCM 3313</strain>
    </source>
</reference>
<evidence type="ECO:0008006" key="5">
    <source>
        <dbReference type="Google" id="ProtNLM"/>
    </source>
</evidence>
<feature type="signal peptide" evidence="2">
    <location>
        <begin position="1"/>
        <end position="37"/>
    </location>
</feature>
<dbReference type="RefSeq" id="WP_189221382.1">
    <property type="nucleotide sequence ID" value="NZ_BMRG01000001.1"/>
</dbReference>
<dbReference type="InterPro" id="IPR013783">
    <property type="entry name" value="Ig-like_fold"/>
</dbReference>
<dbReference type="Proteomes" id="UP000639606">
    <property type="component" value="Unassembled WGS sequence"/>
</dbReference>
<feature type="chain" id="PRO_5038013230" description="SdrD B-like protein" evidence="2">
    <location>
        <begin position="38"/>
        <end position="733"/>
    </location>
</feature>
<dbReference type="SUPFAM" id="SSF117074">
    <property type="entry name" value="Hypothetical protein PA1324"/>
    <property type="match status" value="2"/>
</dbReference>
<evidence type="ECO:0000256" key="2">
    <source>
        <dbReference type="SAM" id="SignalP"/>
    </source>
</evidence>
<comment type="caution">
    <text evidence="3">The sequence shown here is derived from an EMBL/GenBank/DDBJ whole genome shotgun (WGS) entry which is preliminary data.</text>
</comment>